<keyword evidence="3" id="KW-1185">Reference proteome</keyword>
<dbReference type="PANTHER" id="PTHR21477">
    <property type="entry name" value="ZGC:172139"/>
    <property type="match status" value="1"/>
</dbReference>
<gene>
    <name evidence="2" type="primary">LOC112238854</name>
</gene>
<protein>
    <submittedName>
        <fullName evidence="2">Uncharacterized protein</fullName>
    </submittedName>
</protein>
<reference evidence="2" key="3">
    <citation type="submission" date="2025-09" db="UniProtKB">
        <authorList>
            <consortium name="Ensembl"/>
        </authorList>
    </citation>
    <scope>IDENTIFICATION</scope>
</reference>
<dbReference type="Proteomes" id="UP000694402">
    <property type="component" value="Unassembled WGS sequence"/>
</dbReference>
<organism evidence="2 3">
    <name type="scientific">Oncorhynchus tshawytscha</name>
    <name type="common">Chinook salmon</name>
    <name type="synonym">Salmo tshawytscha</name>
    <dbReference type="NCBI Taxonomy" id="74940"/>
    <lineage>
        <taxon>Eukaryota</taxon>
        <taxon>Metazoa</taxon>
        <taxon>Chordata</taxon>
        <taxon>Craniata</taxon>
        <taxon>Vertebrata</taxon>
        <taxon>Euteleostomi</taxon>
        <taxon>Actinopterygii</taxon>
        <taxon>Neopterygii</taxon>
        <taxon>Teleostei</taxon>
        <taxon>Protacanthopterygii</taxon>
        <taxon>Salmoniformes</taxon>
        <taxon>Salmonidae</taxon>
        <taxon>Salmoninae</taxon>
        <taxon>Oncorhynchus</taxon>
    </lineage>
</organism>
<proteinExistence type="predicted"/>
<evidence type="ECO:0000313" key="3">
    <source>
        <dbReference type="Proteomes" id="UP000694402"/>
    </source>
</evidence>
<sequence length="211" mass="23794">MASSPSVCKKVGPVEEENGEPDHSLQEMLKAIADERNRLTVRQETSGLGCFKDDRIVFWTWMFSTYFMEKLSPREQDDMLFYVRRKLSYVSPDQSEGKKVDVEVYRRDSKKLPGLGEPDIDWEESVYLNLILMKQPFWVLLAAILGPSRSHLGSFSQPSWVLLAAILGPSRSHLGSFSQPSWVLLAAILGPSHRLQVKTATSGTQLSASLY</sequence>
<dbReference type="AlphaFoldDB" id="A0AAZ3NMU3"/>
<evidence type="ECO:0000313" key="2">
    <source>
        <dbReference type="Ensembl" id="ENSOTSP00005105702.1"/>
    </source>
</evidence>
<feature type="region of interest" description="Disordered" evidence="1">
    <location>
        <begin position="1"/>
        <end position="22"/>
    </location>
</feature>
<accession>A0AAZ3NMU3</accession>
<name>A0AAZ3NMU3_ONCTS</name>
<dbReference type="Pfam" id="PF09741">
    <property type="entry name" value="DUF2045"/>
    <property type="match status" value="1"/>
</dbReference>
<dbReference type="InterPro" id="IPR019141">
    <property type="entry name" value="DUF2045"/>
</dbReference>
<dbReference type="Ensembl" id="ENSOTST00005169699.1">
    <property type="protein sequence ID" value="ENSOTSP00005105702.1"/>
    <property type="gene ID" value="ENSOTSG00005077033.1"/>
</dbReference>
<evidence type="ECO:0000256" key="1">
    <source>
        <dbReference type="SAM" id="MobiDB-lite"/>
    </source>
</evidence>
<reference evidence="3" key="1">
    <citation type="journal article" date="2018" name="PLoS ONE">
        <title>Chinook salmon (Oncorhynchus tshawytscha) genome and transcriptome.</title>
        <authorList>
            <person name="Christensen K.A."/>
            <person name="Leong J.S."/>
            <person name="Sakhrani D."/>
            <person name="Biagi C.A."/>
            <person name="Minkley D.R."/>
            <person name="Withler R.E."/>
            <person name="Rondeau E.B."/>
            <person name="Koop B.F."/>
            <person name="Devlin R.H."/>
        </authorList>
    </citation>
    <scope>NUCLEOTIDE SEQUENCE [LARGE SCALE GENOMIC DNA]</scope>
</reference>
<dbReference type="PANTHER" id="PTHR21477:SF13">
    <property type="entry name" value="KIAA0930"/>
    <property type="match status" value="1"/>
</dbReference>
<dbReference type="GeneTree" id="ENSGT00390000004190"/>
<reference evidence="2" key="2">
    <citation type="submission" date="2025-08" db="UniProtKB">
        <authorList>
            <consortium name="Ensembl"/>
        </authorList>
    </citation>
    <scope>IDENTIFICATION</scope>
</reference>